<name>A0A0B6YIM8_9EUPU</name>
<dbReference type="PANTHER" id="PTHR10877">
    <property type="entry name" value="POLYCYSTIN FAMILY MEMBER"/>
    <property type="match status" value="1"/>
</dbReference>
<dbReference type="AlphaFoldDB" id="A0A0B6YIM8"/>
<sequence>TEELTPNKKKKKFELPWYFRIIAWLLLWVITLGAMALVIFYGISFQDDVCKKWITSMLVSFFMSVF</sequence>
<keyword evidence="1" id="KW-1133">Transmembrane helix</keyword>
<evidence type="ECO:0000313" key="2">
    <source>
        <dbReference type="EMBL" id="CEK56047.1"/>
    </source>
</evidence>
<gene>
    <name evidence="2" type="primary">ORF26658</name>
</gene>
<protein>
    <submittedName>
        <fullName evidence="2">Uncharacterized protein</fullName>
    </submittedName>
</protein>
<reference evidence="2" key="1">
    <citation type="submission" date="2014-12" db="EMBL/GenBank/DDBJ databases">
        <title>Insight into the proteome of Arion vulgaris.</title>
        <authorList>
            <person name="Aradska J."/>
            <person name="Bulat T."/>
            <person name="Smidak R."/>
            <person name="Sarate P."/>
            <person name="Gangsoo J."/>
            <person name="Sialana F."/>
            <person name="Bilban M."/>
            <person name="Lubec G."/>
        </authorList>
    </citation>
    <scope>NUCLEOTIDE SEQUENCE</scope>
    <source>
        <tissue evidence="2">Skin</tissue>
    </source>
</reference>
<evidence type="ECO:0000256" key="1">
    <source>
        <dbReference type="SAM" id="Phobius"/>
    </source>
</evidence>
<dbReference type="EMBL" id="HACG01009182">
    <property type="protein sequence ID" value="CEK56047.1"/>
    <property type="molecule type" value="Transcribed_RNA"/>
</dbReference>
<organism evidence="2">
    <name type="scientific">Arion vulgaris</name>
    <dbReference type="NCBI Taxonomy" id="1028688"/>
    <lineage>
        <taxon>Eukaryota</taxon>
        <taxon>Metazoa</taxon>
        <taxon>Spiralia</taxon>
        <taxon>Lophotrochozoa</taxon>
        <taxon>Mollusca</taxon>
        <taxon>Gastropoda</taxon>
        <taxon>Heterobranchia</taxon>
        <taxon>Euthyneura</taxon>
        <taxon>Panpulmonata</taxon>
        <taxon>Eupulmonata</taxon>
        <taxon>Stylommatophora</taxon>
        <taxon>Helicina</taxon>
        <taxon>Arionoidea</taxon>
        <taxon>Arionidae</taxon>
        <taxon>Arion</taxon>
    </lineage>
</organism>
<dbReference type="InterPro" id="IPR051223">
    <property type="entry name" value="Polycystin"/>
</dbReference>
<keyword evidence="1" id="KW-0472">Membrane</keyword>
<feature type="non-terminal residue" evidence="2">
    <location>
        <position position="66"/>
    </location>
</feature>
<feature type="non-terminal residue" evidence="2">
    <location>
        <position position="1"/>
    </location>
</feature>
<feature type="transmembrane region" description="Helical" evidence="1">
    <location>
        <begin position="21"/>
        <end position="43"/>
    </location>
</feature>
<keyword evidence="1" id="KW-0812">Transmembrane</keyword>
<proteinExistence type="predicted"/>
<accession>A0A0B6YIM8</accession>
<dbReference type="PANTHER" id="PTHR10877:SF183">
    <property type="entry name" value="AT14535P-RELATED"/>
    <property type="match status" value="1"/>
</dbReference>